<evidence type="ECO:0000256" key="9">
    <source>
        <dbReference type="ARBA" id="ARBA00023310"/>
    </source>
</evidence>
<dbReference type="GO" id="GO:0015078">
    <property type="term" value="F:proton transmembrane transporter activity"/>
    <property type="evidence" value="ECO:0007669"/>
    <property type="project" value="InterPro"/>
</dbReference>
<evidence type="ECO:0000256" key="7">
    <source>
        <dbReference type="ARBA" id="ARBA00023128"/>
    </source>
</evidence>
<evidence type="ECO:0000256" key="5">
    <source>
        <dbReference type="ARBA" id="ARBA00022781"/>
    </source>
</evidence>
<keyword evidence="11" id="KW-1185">Reference proteome</keyword>
<dbReference type="AlphaFoldDB" id="A0A1Q2YF56"/>
<keyword evidence="3" id="KW-0813">Transport</keyword>
<gene>
    <name evidence="10" type="ORF">PMKS-001579</name>
</gene>
<dbReference type="EMBL" id="BDGI01000056">
    <property type="protein sequence ID" value="GAV28111.1"/>
    <property type="molecule type" value="Genomic_DNA"/>
</dbReference>
<dbReference type="GO" id="GO:0015986">
    <property type="term" value="P:proton motive force-driven ATP synthesis"/>
    <property type="evidence" value="ECO:0007669"/>
    <property type="project" value="InterPro"/>
</dbReference>
<evidence type="ECO:0000256" key="8">
    <source>
        <dbReference type="ARBA" id="ARBA00023136"/>
    </source>
</evidence>
<evidence type="ECO:0000256" key="2">
    <source>
        <dbReference type="ARBA" id="ARBA00005699"/>
    </source>
</evidence>
<keyword evidence="7" id="KW-0496">Mitochondrion</keyword>
<proteinExistence type="inferred from homology"/>
<keyword evidence="8" id="KW-0472">Membrane</keyword>
<reference evidence="10 11" key="1">
    <citation type="submission" date="2016-08" db="EMBL/GenBank/DDBJ databases">
        <title>Whole genome shotgun sequence of Pichia membranifaciens KS47-1.</title>
        <authorList>
            <person name="Konishi M."/>
            <person name="Ishida M."/>
            <person name="Arakawa T."/>
            <person name="Kato Y."/>
            <person name="Horiuchi J."/>
        </authorList>
    </citation>
    <scope>NUCLEOTIDE SEQUENCE [LARGE SCALE GENOMIC DNA]</scope>
    <source>
        <strain evidence="10 11">KS47-1</strain>
    </source>
</reference>
<comment type="similarity">
    <text evidence="2">Belongs to the ATPase g subunit family.</text>
</comment>
<dbReference type="GO" id="GO:0031966">
    <property type="term" value="C:mitochondrial membrane"/>
    <property type="evidence" value="ECO:0007669"/>
    <property type="project" value="UniProtKB-SubCell"/>
</dbReference>
<evidence type="ECO:0000256" key="3">
    <source>
        <dbReference type="ARBA" id="ARBA00022448"/>
    </source>
</evidence>
<dbReference type="GO" id="GO:0045259">
    <property type="term" value="C:proton-transporting ATP synthase complex"/>
    <property type="evidence" value="ECO:0007669"/>
    <property type="project" value="UniProtKB-KW"/>
</dbReference>
<organism evidence="10 11">
    <name type="scientific">Pichia membranifaciens</name>
    <dbReference type="NCBI Taxonomy" id="4926"/>
    <lineage>
        <taxon>Eukaryota</taxon>
        <taxon>Fungi</taxon>
        <taxon>Dikarya</taxon>
        <taxon>Ascomycota</taxon>
        <taxon>Saccharomycotina</taxon>
        <taxon>Pichiomycetes</taxon>
        <taxon>Pichiales</taxon>
        <taxon>Pichiaceae</taxon>
        <taxon>Pichia</taxon>
    </lineage>
</organism>
<evidence type="ECO:0000313" key="11">
    <source>
        <dbReference type="Proteomes" id="UP000186136"/>
    </source>
</evidence>
<accession>A0A1Q2YF56</accession>
<sequence length="148" mass="16157">MFARQSIRAAAAAARAQPVARRSASSLAQTIACRYFPTFPVPSSALAFSEKSVYYTKVALELSKSVYVKEGLAPPTAAEVTKVYECALKQANSFAKDPKAFADLVAKNAQGFSKDEILRYICYFIQVVGFFSLGEIIGRRNVVGYAEH</sequence>
<comment type="caution">
    <text evidence="10">The sequence shown here is derived from an EMBL/GenBank/DDBJ whole genome shotgun (WGS) entry which is preliminary data.</text>
</comment>
<dbReference type="InterPro" id="IPR006808">
    <property type="entry name" value="ATP_synth_F0_gsu_mt"/>
</dbReference>
<keyword evidence="5" id="KW-0375">Hydrogen ion transport</keyword>
<keyword evidence="6" id="KW-0406">Ion transport</keyword>
<evidence type="ECO:0000256" key="6">
    <source>
        <dbReference type="ARBA" id="ARBA00023065"/>
    </source>
</evidence>
<evidence type="ECO:0000256" key="4">
    <source>
        <dbReference type="ARBA" id="ARBA00022547"/>
    </source>
</evidence>
<evidence type="ECO:0000313" key="10">
    <source>
        <dbReference type="EMBL" id="GAV28111.1"/>
    </source>
</evidence>
<dbReference type="Pfam" id="PF04718">
    <property type="entry name" value="ATP-synt_G"/>
    <property type="match status" value="1"/>
</dbReference>
<name>A0A1Q2YF56_9ASCO</name>
<comment type="subcellular location">
    <subcellularLocation>
        <location evidence="1">Mitochondrion membrane</location>
    </subcellularLocation>
</comment>
<dbReference type="OrthoDB" id="437at2759"/>
<dbReference type="Proteomes" id="UP000186136">
    <property type="component" value="Unassembled WGS sequence"/>
</dbReference>
<evidence type="ECO:0000256" key="1">
    <source>
        <dbReference type="ARBA" id="ARBA00004325"/>
    </source>
</evidence>
<keyword evidence="9" id="KW-0066">ATP synthesis</keyword>
<keyword evidence="4" id="KW-0138">CF(0)</keyword>
<protein>
    <submittedName>
        <fullName evidence="10">Uncharacterized protein</fullName>
    </submittedName>
</protein>